<comment type="caution">
    <text evidence="2">The sequence shown here is derived from an EMBL/GenBank/DDBJ whole genome shotgun (WGS) entry which is preliminary data.</text>
</comment>
<proteinExistence type="predicted"/>
<evidence type="ECO:0000313" key="2">
    <source>
        <dbReference type="EMBL" id="GAG06682.1"/>
    </source>
</evidence>
<sequence>MKKWIRSKTLWVNIIAVTAIILQAEYGFIVSPELELAALGVINLILRKYTKEGLTK</sequence>
<reference evidence="2" key="1">
    <citation type="journal article" date="2014" name="Front. Microbiol.">
        <title>High frequency of phylogenetically diverse reductive dehalogenase-homologous genes in deep subseafloor sedimentary metagenomes.</title>
        <authorList>
            <person name="Kawai M."/>
            <person name="Futagami T."/>
            <person name="Toyoda A."/>
            <person name="Takaki Y."/>
            <person name="Nishi S."/>
            <person name="Hori S."/>
            <person name="Arai W."/>
            <person name="Tsubouchi T."/>
            <person name="Morono Y."/>
            <person name="Uchiyama I."/>
            <person name="Ito T."/>
            <person name="Fujiyama A."/>
            <person name="Inagaki F."/>
            <person name="Takami H."/>
        </authorList>
    </citation>
    <scope>NUCLEOTIDE SEQUENCE</scope>
    <source>
        <strain evidence="2">Expedition CK06-06</strain>
    </source>
</reference>
<gene>
    <name evidence="2" type="ORF">S01H1_36711</name>
</gene>
<evidence type="ECO:0000256" key="1">
    <source>
        <dbReference type="SAM" id="Phobius"/>
    </source>
</evidence>
<keyword evidence="1" id="KW-0472">Membrane</keyword>
<feature type="transmembrane region" description="Helical" evidence="1">
    <location>
        <begin position="9"/>
        <end position="29"/>
    </location>
</feature>
<accession>X0V5M2</accession>
<name>X0V5M2_9ZZZZ</name>
<organism evidence="2">
    <name type="scientific">marine sediment metagenome</name>
    <dbReference type="NCBI Taxonomy" id="412755"/>
    <lineage>
        <taxon>unclassified sequences</taxon>
        <taxon>metagenomes</taxon>
        <taxon>ecological metagenomes</taxon>
    </lineage>
</organism>
<keyword evidence="1" id="KW-0812">Transmembrane</keyword>
<dbReference type="EMBL" id="BARS01023020">
    <property type="protein sequence ID" value="GAG06682.1"/>
    <property type="molecule type" value="Genomic_DNA"/>
</dbReference>
<dbReference type="AlphaFoldDB" id="X0V5M2"/>
<protein>
    <submittedName>
        <fullName evidence="2">Uncharacterized protein</fullName>
    </submittedName>
</protein>
<keyword evidence="1" id="KW-1133">Transmembrane helix</keyword>